<proteinExistence type="predicted"/>
<evidence type="ECO:0000259" key="3">
    <source>
        <dbReference type="Pfam" id="PF17479"/>
    </source>
</evidence>
<dbReference type="AlphaFoldDB" id="A0A7Y9ZCK0"/>
<accession>A0A7Y9ZCK0</accession>
<keyword evidence="4" id="KW-0689">Ribosomal protein</keyword>
<evidence type="ECO:0000256" key="1">
    <source>
        <dbReference type="SAM" id="SignalP"/>
    </source>
</evidence>
<evidence type="ECO:0000313" key="5">
    <source>
        <dbReference type="Proteomes" id="UP000547973"/>
    </source>
</evidence>
<comment type="caution">
    <text evidence="4">The sequence shown here is derived from an EMBL/GenBank/DDBJ whole genome shotgun (WGS) entry which is preliminary data.</text>
</comment>
<dbReference type="RefSeq" id="WP_083971148.1">
    <property type="nucleotide sequence ID" value="NZ_BBRC01000002.1"/>
</dbReference>
<evidence type="ECO:0000313" key="4">
    <source>
        <dbReference type="EMBL" id="NYI42380.1"/>
    </source>
</evidence>
<evidence type="ECO:0000259" key="2">
    <source>
        <dbReference type="Pfam" id="PF11258"/>
    </source>
</evidence>
<feature type="domain" description="DUF3048" evidence="3">
    <location>
        <begin position="230"/>
        <end position="337"/>
    </location>
</feature>
<dbReference type="InterPro" id="IPR023158">
    <property type="entry name" value="YerB-like_sf"/>
</dbReference>
<dbReference type="GO" id="GO:0005840">
    <property type="term" value="C:ribosome"/>
    <property type="evidence" value="ECO:0007669"/>
    <property type="project" value="UniProtKB-KW"/>
</dbReference>
<dbReference type="EMBL" id="JACBZO010000001">
    <property type="protein sequence ID" value="NYI42380.1"/>
    <property type="molecule type" value="Genomic_DNA"/>
</dbReference>
<dbReference type="InterPro" id="IPR035328">
    <property type="entry name" value="DUF3048_C"/>
</dbReference>
<dbReference type="Gene3D" id="3.50.90.10">
    <property type="entry name" value="YerB-like"/>
    <property type="match status" value="1"/>
</dbReference>
<reference evidence="4 5" key="1">
    <citation type="submission" date="2020-07" db="EMBL/GenBank/DDBJ databases">
        <title>Sequencing the genomes of 1000 actinobacteria strains.</title>
        <authorList>
            <person name="Klenk H.-P."/>
        </authorList>
    </citation>
    <scope>NUCLEOTIDE SEQUENCE [LARGE SCALE GENOMIC DNA]</scope>
    <source>
        <strain evidence="4 5">DSM 19970</strain>
    </source>
</reference>
<keyword evidence="1" id="KW-0732">Signal</keyword>
<name>A0A7Y9ZCK0_9MICO</name>
<dbReference type="Proteomes" id="UP000547973">
    <property type="component" value="Unassembled WGS sequence"/>
</dbReference>
<feature type="signal peptide" evidence="1">
    <location>
        <begin position="1"/>
        <end position="21"/>
    </location>
</feature>
<dbReference type="Pfam" id="PF17479">
    <property type="entry name" value="DUF3048_C"/>
    <property type="match status" value="1"/>
</dbReference>
<dbReference type="OrthoDB" id="9779102at2"/>
<dbReference type="SUPFAM" id="SSF159774">
    <property type="entry name" value="YerB-like"/>
    <property type="match status" value="1"/>
</dbReference>
<dbReference type="Pfam" id="PF11258">
    <property type="entry name" value="DUF3048"/>
    <property type="match status" value="1"/>
</dbReference>
<feature type="domain" description="DUF3048" evidence="2">
    <location>
        <begin position="70"/>
        <end position="198"/>
    </location>
</feature>
<dbReference type="InterPro" id="IPR021416">
    <property type="entry name" value="DUF3048_N"/>
</dbReference>
<protein>
    <submittedName>
        <fullName evidence="4">Ribosomal protein S11</fullName>
    </submittedName>
</protein>
<gene>
    <name evidence="4" type="ORF">BKA03_002499</name>
</gene>
<feature type="chain" id="PRO_5038525907" evidence="1">
    <location>
        <begin position="22"/>
        <end position="354"/>
    </location>
</feature>
<keyword evidence="5" id="KW-1185">Reference proteome</keyword>
<keyword evidence="4" id="KW-0687">Ribonucleoprotein</keyword>
<sequence length="354" mass="37156">MRVRVGAVVVGVAVLVVAACAPVQITPAAVTFTPDPVVTRSPAPTPPPDPIPAVAWPFTGVDASGATAAQLAQPAISIKIPNDPGGHSRPQKNLEYADLVIEEYVEAGIPRLIGVFQSDYPDEVGPVRSMREMDPNIVGSFGGPLVFSGANSYVISYAKSTGQKLIAQDLGGAGFFRTKDRYAPYNLHVRIADVLAQSQGLVAPPAQFSFAHPSSLATAAATGTPTTHISLKMSGYGEPKWDWDAASATFLRSEFTTPDVTVDGTRLAATNVLVMFVKINISHTLPVSQMIVSNSPGFLATGGKYIPILWSKAGRTDPYVLTTTDGKPVTLAPGKTWMELIPNGGIAVGSADFS</sequence>
<dbReference type="PROSITE" id="PS51257">
    <property type="entry name" value="PROKAR_LIPOPROTEIN"/>
    <property type="match status" value="1"/>
</dbReference>
<organism evidence="4 5">
    <name type="scientific">Demequina lutea</name>
    <dbReference type="NCBI Taxonomy" id="431489"/>
    <lineage>
        <taxon>Bacteria</taxon>
        <taxon>Bacillati</taxon>
        <taxon>Actinomycetota</taxon>
        <taxon>Actinomycetes</taxon>
        <taxon>Micrococcales</taxon>
        <taxon>Demequinaceae</taxon>
        <taxon>Demequina</taxon>
    </lineage>
</organism>